<organism evidence="2 3">
    <name type="scientific">Streptomyces albus (strain ATCC 21838 / DSM 41398 / FERM P-419 / JCM 4703 / NBRC 107858)</name>
    <dbReference type="NCBI Taxonomy" id="1081613"/>
    <lineage>
        <taxon>Bacteria</taxon>
        <taxon>Bacillati</taxon>
        <taxon>Actinomycetota</taxon>
        <taxon>Actinomycetes</taxon>
        <taxon>Kitasatosporales</taxon>
        <taxon>Streptomycetaceae</taxon>
        <taxon>Streptomyces</taxon>
    </lineage>
</organism>
<dbReference type="EMBL" id="CP010519">
    <property type="protein sequence ID" value="AJE85104.1"/>
    <property type="molecule type" value="Genomic_DNA"/>
</dbReference>
<evidence type="ECO:0000313" key="3">
    <source>
        <dbReference type="Proteomes" id="UP000031523"/>
    </source>
</evidence>
<sequence length="52" mass="5533">MTLINPVDPVGPVDPVDPVDPVSRTSRTSRMQDRTGDHEVTTAAEDARGTDG</sequence>
<name>A0A0B5ETT1_STRA4</name>
<feature type="region of interest" description="Disordered" evidence="1">
    <location>
        <begin position="1"/>
        <end position="52"/>
    </location>
</feature>
<accession>A0A0B5ETT1</accession>
<dbReference type="AlphaFoldDB" id="A0A0B5ETT1"/>
<protein>
    <submittedName>
        <fullName evidence="2">Uncharacterized protein</fullName>
    </submittedName>
</protein>
<evidence type="ECO:0000313" key="2">
    <source>
        <dbReference type="EMBL" id="AJE85104.1"/>
    </source>
</evidence>
<dbReference type="KEGG" id="sals:SLNWT_4728"/>
<feature type="compositionally biased region" description="Low complexity" evidence="1">
    <location>
        <begin position="1"/>
        <end position="22"/>
    </location>
</feature>
<keyword evidence="3" id="KW-1185">Reference proteome</keyword>
<gene>
    <name evidence="2" type="ORF">SLNWT_4728</name>
</gene>
<feature type="compositionally biased region" description="Basic and acidic residues" evidence="1">
    <location>
        <begin position="30"/>
        <end position="52"/>
    </location>
</feature>
<dbReference type="Proteomes" id="UP000031523">
    <property type="component" value="Chromosome"/>
</dbReference>
<reference evidence="2 3" key="1">
    <citation type="submission" date="2015-01" db="EMBL/GenBank/DDBJ databases">
        <title>Enhanced salinomycin production by adjusting the supply of polyketide extender units in Streptomyce albus DSM 41398.</title>
        <authorList>
            <person name="Lu C."/>
        </authorList>
    </citation>
    <scope>NUCLEOTIDE SEQUENCE [LARGE SCALE GENOMIC DNA]</scope>
    <source>
        <strain evidence="3">ATCC 21838 / DSM 41398 / FERM P-419 / JCM 4703 / NBRC 107858</strain>
    </source>
</reference>
<evidence type="ECO:0000256" key="1">
    <source>
        <dbReference type="SAM" id="MobiDB-lite"/>
    </source>
</evidence>
<proteinExistence type="predicted"/>